<keyword evidence="4" id="KW-0808">Transferase</keyword>
<accession>A0A8T2UV80</accession>
<evidence type="ECO:0000313" key="11">
    <source>
        <dbReference type="Proteomes" id="UP000825935"/>
    </source>
</evidence>
<dbReference type="PANTHER" id="PTHR24055">
    <property type="entry name" value="MITOGEN-ACTIVATED PROTEIN KINASE"/>
    <property type="match status" value="1"/>
</dbReference>
<evidence type="ECO:0000256" key="4">
    <source>
        <dbReference type="ARBA" id="ARBA00022679"/>
    </source>
</evidence>
<dbReference type="CDD" id="cd07830">
    <property type="entry name" value="STKc_MAK_like"/>
    <property type="match status" value="1"/>
</dbReference>
<dbReference type="PROSITE" id="PS00108">
    <property type="entry name" value="PROTEIN_KINASE_ST"/>
    <property type="match status" value="1"/>
</dbReference>
<evidence type="ECO:0000256" key="2">
    <source>
        <dbReference type="ARBA" id="ARBA00022527"/>
    </source>
</evidence>
<keyword evidence="7 8" id="KW-0067">ATP-binding</keyword>
<feature type="binding site" evidence="8">
    <location>
        <position position="34"/>
    </location>
    <ligand>
        <name>ATP</name>
        <dbReference type="ChEBI" id="CHEBI:30616"/>
    </ligand>
</feature>
<dbReference type="OrthoDB" id="2158884at2759"/>
<keyword evidence="5 8" id="KW-0547">Nucleotide-binding</keyword>
<dbReference type="Proteomes" id="UP000825935">
    <property type="component" value="Chromosome 4"/>
</dbReference>
<dbReference type="Gene3D" id="1.10.510.10">
    <property type="entry name" value="Transferase(Phosphotransferase) domain 1"/>
    <property type="match status" value="1"/>
</dbReference>
<evidence type="ECO:0000256" key="7">
    <source>
        <dbReference type="ARBA" id="ARBA00022840"/>
    </source>
</evidence>
<keyword evidence="2" id="KW-0723">Serine/threonine-protein kinase</keyword>
<dbReference type="SMART" id="SM00220">
    <property type="entry name" value="S_TKc"/>
    <property type="match status" value="1"/>
</dbReference>
<dbReference type="InterPro" id="IPR000719">
    <property type="entry name" value="Prot_kinase_dom"/>
</dbReference>
<dbReference type="AlphaFoldDB" id="A0A8T2UV80"/>
<dbReference type="Pfam" id="PF00069">
    <property type="entry name" value="Pkinase"/>
    <property type="match status" value="1"/>
</dbReference>
<evidence type="ECO:0000256" key="8">
    <source>
        <dbReference type="PROSITE-ProRule" id="PRU10141"/>
    </source>
</evidence>
<dbReference type="InterPro" id="IPR011009">
    <property type="entry name" value="Kinase-like_dom_sf"/>
</dbReference>
<evidence type="ECO:0000256" key="6">
    <source>
        <dbReference type="ARBA" id="ARBA00022777"/>
    </source>
</evidence>
<evidence type="ECO:0000313" key="10">
    <source>
        <dbReference type="EMBL" id="KAH7438648.1"/>
    </source>
</evidence>
<dbReference type="PROSITE" id="PS50011">
    <property type="entry name" value="PROTEIN_KINASE_DOM"/>
    <property type="match status" value="1"/>
</dbReference>
<dbReference type="PROSITE" id="PS00107">
    <property type="entry name" value="PROTEIN_KINASE_ATP"/>
    <property type="match status" value="1"/>
</dbReference>
<evidence type="ECO:0000256" key="5">
    <source>
        <dbReference type="ARBA" id="ARBA00022741"/>
    </source>
</evidence>
<dbReference type="InterPro" id="IPR017441">
    <property type="entry name" value="Protein_kinase_ATP_BS"/>
</dbReference>
<dbReference type="InterPro" id="IPR050117">
    <property type="entry name" value="MAPK"/>
</dbReference>
<dbReference type="FunFam" id="3.30.200.20:FF:000335">
    <property type="entry name" value="Serine/threonine-protein kinase MHK"/>
    <property type="match status" value="1"/>
</dbReference>
<protein>
    <recommendedName>
        <fullName evidence="9">Protein kinase domain-containing protein</fullName>
    </recommendedName>
</protein>
<dbReference type="Gene3D" id="3.30.200.20">
    <property type="entry name" value="Phosphorylase Kinase, domain 1"/>
    <property type="match status" value="1"/>
</dbReference>
<keyword evidence="11" id="KW-1185">Reference proteome</keyword>
<keyword evidence="3" id="KW-0597">Phosphoprotein</keyword>
<sequence>MHRYKAIKFLGDGTYGSVWKALNINDNEIVAIKKMKRKYYTWEECMNLREVKSLQKLKHPHIVRLKEVVRENNELFFVFECMDFNLYQVMKDHNVSIPESRIRSWCFQIFQALDNMHSNGYFHRDMKPENLLVTGDLVKVADFGLVREVYSEPPYTDYVSTRWYRAPEVLLQSRSYGPAIDMWAMGAIMAELFSLQPLFPGESELDEIYKICSVIGSPSHHIWAEGIELAASMNFQFPKFPQGDLSSLLPTASTDAIDLILALCSWNPESRPSASEVLEHPFFKRQYHSLKVLSPQSAPHARTCLAGRLARVQQTCTWNNVRDMNQDHVQDSGQELSTELSIGCGATEQQWTPLASGMKNLKVCGGMKGTVGVHKGTCPAQAQHSMNPLVVSSLISPKVLPTNVPVKASLPASCFTNRQKVQQAVAVTPSAVTFSTLQPSIQRLFAPLKLLGFNGLPYNLTIRSMSMFARSSDIKAFLLELCSINLLLILPKHIGQESAGLNFQYVTNETAGASSERGYGDLVGILVQ</sequence>
<organism evidence="10 11">
    <name type="scientific">Ceratopteris richardii</name>
    <name type="common">Triangle waterfern</name>
    <dbReference type="NCBI Taxonomy" id="49495"/>
    <lineage>
        <taxon>Eukaryota</taxon>
        <taxon>Viridiplantae</taxon>
        <taxon>Streptophyta</taxon>
        <taxon>Embryophyta</taxon>
        <taxon>Tracheophyta</taxon>
        <taxon>Polypodiopsida</taxon>
        <taxon>Polypodiidae</taxon>
        <taxon>Polypodiales</taxon>
        <taxon>Pteridineae</taxon>
        <taxon>Pteridaceae</taxon>
        <taxon>Parkerioideae</taxon>
        <taxon>Ceratopteris</taxon>
    </lineage>
</organism>
<dbReference type="GO" id="GO:0004674">
    <property type="term" value="F:protein serine/threonine kinase activity"/>
    <property type="evidence" value="ECO:0007669"/>
    <property type="project" value="UniProtKB-KW"/>
</dbReference>
<reference evidence="10" key="1">
    <citation type="submission" date="2021-08" db="EMBL/GenBank/DDBJ databases">
        <title>WGS assembly of Ceratopteris richardii.</title>
        <authorList>
            <person name="Marchant D.B."/>
            <person name="Chen G."/>
            <person name="Jenkins J."/>
            <person name="Shu S."/>
            <person name="Leebens-Mack J."/>
            <person name="Grimwood J."/>
            <person name="Schmutz J."/>
            <person name="Soltis P."/>
            <person name="Soltis D."/>
            <person name="Chen Z.-H."/>
        </authorList>
    </citation>
    <scope>NUCLEOTIDE SEQUENCE</scope>
    <source>
        <strain evidence="10">Whitten #5841</strain>
        <tissue evidence="10">Leaf</tissue>
    </source>
</reference>
<gene>
    <name evidence="10" type="ORF">KP509_04G024000</name>
</gene>
<keyword evidence="6" id="KW-0418">Kinase</keyword>
<evidence type="ECO:0000259" key="9">
    <source>
        <dbReference type="PROSITE" id="PS50011"/>
    </source>
</evidence>
<dbReference type="GO" id="GO:0005524">
    <property type="term" value="F:ATP binding"/>
    <property type="evidence" value="ECO:0007669"/>
    <property type="project" value="UniProtKB-UniRule"/>
</dbReference>
<evidence type="ECO:0000256" key="3">
    <source>
        <dbReference type="ARBA" id="ARBA00022553"/>
    </source>
</evidence>
<comment type="caution">
    <text evidence="10">The sequence shown here is derived from an EMBL/GenBank/DDBJ whole genome shotgun (WGS) entry which is preliminary data.</text>
</comment>
<dbReference type="SUPFAM" id="SSF56112">
    <property type="entry name" value="Protein kinase-like (PK-like)"/>
    <property type="match status" value="1"/>
</dbReference>
<comment type="similarity">
    <text evidence="1">Belongs to the protein kinase superfamily. CMGC Ser/Thr protein kinase family. CDC2/CDKX subfamily.</text>
</comment>
<name>A0A8T2UV80_CERRI</name>
<evidence type="ECO:0000256" key="1">
    <source>
        <dbReference type="ARBA" id="ARBA00006485"/>
    </source>
</evidence>
<dbReference type="FunFam" id="1.10.510.10:FF:000104">
    <property type="entry name" value="serine/threonine-protein kinase MAK isoform X1"/>
    <property type="match status" value="1"/>
</dbReference>
<dbReference type="EMBL" id="CM035409">
    <property type="protein sequence ID" value="KAH7438648.1"/>
    <property type="molecule type" value="Genomic_DNA"/>
</dbReference>
<feature type="domain" description="Protein kinase" evidence="9">
    <location>
        <begin position="4"/>
        <end position="283"/>
    </location>
</feature>
<dbReference type="InterPro" id="IPR008271">
    <property type="entry name" value="Ser/Thr_kinase_AS"/>
</dbReference>
<proteinExistence type="inferred from homology"/>